<dbReference type="GeneTree" id="ENSGT01020000230438"/>
<feature type="transmembrane region" description="Helical" evidence="10">
    <location>
        <begin position="313"/>
        <end position="333"/>
    </location>
</feature>
<name>A0A803T7G4_ANOCA</name>
<evidence type="ECO:0000256" key="8">
    <source>
        <dbReference type="ARBA" id="ARBA00025736"/>
    </source>
</evidence>
<evidence type="ECO:0000256" key="7">
    <source>
        <dbReference type="ARBA" id="ARBA00023224"/>
    </source>
</evidence>
<keyword evidence="4" id="KW-0297">G-protein coupled receptor</keyword>
<sequence length="378" mass="42901">MGQGLYGFPLPSSCTHFYNSLGRQLFKSPLTRNQPTLWYRTHSEAVCDTMNASCTAFNTTAVDDDMRHIGIVTNVIILVLGVSGNGLVMWVIAMREKRKTFTSICYFNLAVADFLFSLGRIPALVQEIMYSCWPFGLALCKLHAFARYLTVFSSVFILTVISVYRCLLIARPVWARNHRGPHCQALMCIGAWILALAFSIPYLVVRHTVEINGGTYCVYQKVLKKSTDLPLRLSRFFGGFLVPFIIISSAYLVLVFKLRGRRWEGSHRTFALVAIIVVFFFICWLPHHIFVLISTLLFTKEEWGIGLKLTNALAYLHSCVNPVLYCFVGYIRLRGRRRQTSFLGLFRKALTEEDEGSVAAEASRSLNQKTSEPKESWT</sequence>
<comment type="similarity">
    <text evidence="8">Belongs to the chemokine-like receptor (CMKLR) family.</text>
</comment>
<dbReference type="Ensembl" id="ENSACAT00000048393.1">
    <property type="protein sequence ID" value="ENSACAP00000031154.1"/>
    <property type="gene ID" value="ENSACAG00000038425.1"/>
</dbReference>
<keyword evidence="3 10" id="KW-1133">Transmembrane helix</keyword>
<dbReference type="Pfam" id="PF00001">
    <property type="entry name" value="7tm_1"/>
    <property type="match status" value="1"/>
</dbReference>
<reference evidence="12" key="2">
    <citation type="submission" date="2025-08" db="UniProtKB">
        <authorList>
            <consortium name="Ensembl"/>
        </authorList>
    </citation>
    <scope>IDENTIFICATION</scope>
</reference>
<protein>
    <recommendedName>
        <fullName evidence="11">G-protein coupled receptors family 1 profile domain-containing protein</fullName>
    </recommendedName>
</protein>
<feature type="transmembrane region" description="Helical" evidence="10">
    <location>
        <begin position="105"/>
        <end position="125"/>
    </location>
</feature>
<dbReference type="InterPro" id="IPR000276">
    <property type="entry name" value="GPCR_Rhodpsn"/>
</dbReference>
<evidence type="ECO:0000256" key="1">
    <source>
        <dbReference type="ARBA" id="ARBA00004141"/>
    </source>
</evidence>
<reference evidence="12" key="1">
    <citation type="submission" date="2009-12" db="EMBL/GenBank/DDBJ databases">
        <title>The Genome Sequence of Anolis carolinensis (Green Anole Lizard).</title>
        <authorList>
            <consortium name="The Genome Sequencing Platform"/>
            <person name="Di Palma F."/>
            <person name="Alfoldi J."/>
            <person name="Heiman D."/>
            <person name="Young S."/>
            <person name="Grabherr M."/>
            <person name="Johnson J."/>
            <person name="Lander E.S."/>
            <person name="Lindblad-Toh K."/>
        </authorList>
    </citation>
    <scope>NUCLEOTIDE SEQUENCE [LARGE SCALE GENOMIC DNA]</scope>
    <source>
        <strain evidence="12">JBL SC #1</strain>
    </source>
</reference>
<dbReference type="GO" id="GO:0007200">
    <property type="term" value="P:phospholipase C-activating G protein-coupled receptor signaling pathway"/>
    <property type="evidence" value="ECO:0000318"/>
    <property type="project" value="GO_Central"/>
</dbReference>
<dbReference type="InParanoid" id="A0A803T7G4"/>
<dbReference type="PANTHER" id="PTHR24225">
    <property type="entry name" value="CHEMOTACTIC RECEPTOR"/>
    <property type="match status" value="1"/>
</dbReference>
<comment type="subcellular location">
    <subcellularLocation>
        <location evidence="1">Membrane</location>
        <topology evidence="1">Multi-pass membrane protein</topology>
    </subcellularLocation>
</comment>
<dbReference type="GO" id="GO:0002430">
    <property type="term" value="P:complement receptor mediated signaling pathway"/>
    <property type="evidence" value="ECO:0000318"/>
    <property type="project" value="GO_Central"/>
</dbReference>
<evidence type="ECO:0000259" key="11">
    <source>
        <dbReference type="PROSITE" id="PS50262"/>
    </source>
</evidence>
<dbReference type="GO" id="GO:0004875">
    <property type="term" value="F:complement receptor activity"/>
    <property type="evidence" value="ECO:0000318"/>
    <property type="project" value="GO_Central"/>
</dbReference>
<dbReference type="PANTHER" id="PTHR24225:SF48">
    <property type="entry name" value="C3A ANAPHYLATOXIN CHEMOTACTIC RECEPTOR-RELATED"/>
    <property type="match status" value="1"/>
</dbReference>
<organism evidence="12 13">
    <name type="scientific">Anolis carolinensis</name>
    <name type="common">Green anole</name>
    <name type="synonym">American chameleon</name>
    <dbReference type="NCBI Taxonomy" id="28377"/>
    <lineage>
        <taxon>Eukaryota</taxon>
        <taxon>Metazoa</taxon>
        <taxon>Chordata</taxon>
        <taxon>Craniata</taxon>
        <taxon>Vertebrata</taxon>
        <taxon>Euteleostomi</taxon>
        <taxon>Lepidosauria</taxon>
        <taxon>Squamata</taxon>
        <taxon>Bifurcata</taxon>
        <taxon>Unidentata</taxon>
        <taxon>Episquamata</taxon>
        <taxon>Toxicofera</taxon>
        <taxon>Iguania</taxon>
        <taxon>Dactyloidae</taxon>
        <taxon>Anolis</taxon>
    </lineage>
</organism>
<feature type="transmembrane region" description="Helical" evidence="10">
    <location>
        <begin position="71"/>
        <end position="93"/>
    </location>
</feature>
<feature type="transmembrane region" description="Helical" evidence="10">
    <location>
        <begin position="185"/>
        <end position="204"/>
    </location>
</feature>
<keyword evidence="6" id="KW-0675">Receptor</keyword>
<reference evidence="12" key="3">
    <citation type="submission" date="2025-09" db="UniProtKB">
        <authorList>
            <consortium name="Ensembl"/>
        </authorList>
    </citation>
    <scope>IDENTIFICATION</scope>
</reference>
<evidence type="ECO:0000256" key="9">
    <source>
        <dbReference type="SAM" id="MobiDB-lite"/>
    </source>
</evidence>
<dbReference type="SUPFAM" id="SSF81321">
    <property type="entry name" value="Family A G protein-coupled receptor-like"/>
    <property type="match status" value="1"/>
</dbReference>
<dbReference type="InterPro" id="IPR000826">
    <property type="entry name" value="Formyl_rcpt-rel"/>
</dbReference>
<dbReference type="GO" id="GO:0005886">
    <property type="term" value="C:plasma membrane"/>
    <property type="evidence" value="ECO:0000318"/>
    <property type="project" value="GO_Central"/>
</dbReference>
<dbReference type="Proteomes" id="UP000001646">
    <property type="component" value="Unplaced"/>
</dbReference>
<dbReference type="GO" id="GO:0004930">
    <property type="term" value="F:G protein-coupled receptor activity"/>
    <property type="evidence" value="ECO:0000318"/>
    <property type="project" value="GO_Central"/>
</dbReference>
<keyword evidence="5 10" id="KW-0472">Membrane</keyword>
<keyword evidence="13" id="KW-1185">Reference proteome</keyword>
<evidence type="ECO:0000256" key="2">
    <source>
        <dbReference type="ARBA" id="ARBA00022692"/>
    </source>
</evidence>
<dbReference type="InterPro" id="IPR017452">
    <property type="entry name" value="GPCR_Rhodpsn_7TM"/>
</dbReference>
<feature type="transmembrane region" description="Helical" evidence="10">
    <location>
        <begin position="236"/>
        <end position="258"/>
    </location>
</feature>
<dbReference type="GO" id="GO:0007204">
    <property type="term" value="P:positive regulation of cytosolic calcium ion concentration"/>
    <property type="evidence" value="ECO:0000318"/>
    <property type="project" value="GO_Central"/>
</dbReference>
<dbReference type="AlphaFoldDB" id="A0A803T7G4"/>
<evidence type="ECO:0000256" key="3">
    <source>
        <dbReference type="ARBA" id="ARBA00022989"/>
    </source>
</evidence>
<dbReference type="Gene3D" id="1.20.1070.10">
    <property type="entry name" value="Rhodopsin 7-helix transmembrane proteins"/>
    <property type="match status" value="1"/>
</dbReference>
<feature type="domain" description="G-protein coupled receptors family 1 profile" evidence="11">
    <location>
        <begin position="84"/>
        <end position="325"/>
    </location>
</feature>
<evidence type="ECO:0000256" key="10">
    <source>
        <dbReference type="SAM" id="Phobius"/>
    </source>
</evidence>
<feature type="region of interest" description="Disordered" evidence="9">
    <location>
        <begin position="352"/>
        <end position="378"/>
    </location>
</feature>
<proteinExistence type="inferred from homology"/>
<keyword evidence="2 10" id="KW-0812">Transmembrane</keyword>
<dbReference type="PROSITE" id="PS50262">
    <property type="entry name" value="G_PROTEIN_RECEP_F1_2"/>
    <property type="match status" value="1"/>
</dbReference>
<dbReference type="PRINTS" id="PR00237">
    <property type="entry name" value="GPCRRHODOPSN"/>
</dbReference>
<accession>A0A803T7G4</accession>
<evidence type="ECO:0000256" key="5">
    <source>
        <dbReference type="ARBA" id="ARBA00023136"/>
    </source>
</evidence>
<evidence type="ECO:0000256" key="6">
    <source>
        <dbReference type="ARBA" id="ARBA00023170"/>
    </source>
</evidence>
<feature type="transmembrane region" description="Helical" evidence="10">
    <location>
        <begin position="270"/>
        <end position="293"/>
    </location>
</feature>
<evidence type="ECO:0000313" key="12">
    <source>
        <dbReference type="Ensembl" id="ENSACAP00000031154.1"/>
    </source>
</evidence>
<evidence type="ECO:0000313" key="13">
    <source>
        <dbReference type="Proteomes" id="UP000001646"/>
    </source>
</evidence>
<keyword evidence="7" id="KW-0807">Transducer</keyword>
<evidence type="ECO:0000256" key="4">
    <source>
        <dbReference type="ARBA" id="ARBA00023040"/>
    </source>
</evidence>
<feature type="transmembrane region" description="Helical" evidence="10">
    <location>
        <begin position="145"/>
        <end position="164"/>
    </location>
</feature>
<dbReference type="GO" id="GO:0006954">
    <property type="term" value="P:inflammatory response"/>
    <property type="evidence" value="ECO:0000318"/>
    <property type="project" value="GO_Central"/>
</dbReference>